<dbReference type="PANTHER" id="PTHR23051:SF0">
    <property type="entry name" value="SOLUTE CARRIER FAMILY 35 MEMBER F5"/>
    <property type="match status" value="1"/>
</dbReference>
<evidence type="ECO:0000259" key="7">
    <source>
        <dbReference type="Pfam" id="PF00892"/>
    </source>
</evidence>
<dbReference type="InterPro" id="IPR025016">
    <property type="entry name" value="DUF3955"/>
</dbReference>
<evidence type="ECO:0000313" key="9">
    <source>
        <dbReference type="EMBL" id="KAF2238896.1"/>
    </source>
</evidence>
<evidence type="ECO:0000256" key="1">
    <source>
        <dbReference type="ARBA" id="ARBA00004141"/>
    </source>
</evidence>
<keyword evidence="10" id="KW-1185">Reference proteome</keyword>
<gene>
    <name evidence="9" type="ORF">EV356DRAFT_528786</name>
</gene>
<dbReference type="EMBL" id="ML991774">
    <property type="protein sequence ID" value="KAF2238896.1"/>
    <property type="molecule type" value="Genomic_DNA"/>
</dbReference>
<reference evidence="9" key="1">
    <citation type="journal article" date="2020" name="Stud. Mycol.">
        <title>101 Dothideomycetes genomes: a test case for predicting lifestyles and emergence of pathogens.</title>
        <authorList>
            <person name="Haridas S."/>
            <person name="Albert R."/>
            <person name="Binder M."/>
            <person name="Bloem J."/>
            <person name="Labutti K."/>
            <person name="Salamov A."/>
            <person name="Andreopoulos B."/>
            <person name="Baker S."/>
            <person name="Barry K."/>
            <person name="Bills G."/>
            <person name="Bluhm B."/>
            <person name="Cannon C."/>
            <person name="Castanera R."/>
            <person name="Culley D."/>
            <person name="Daum C."/>
            <person name="Ezra D."/>
            <person name="Gonzalez J."/>
            <person name="Henrissat B."/>
            <person name="Kuo A."/>
            <person name="Liang C."/>
            <person name="Lipzen A."/>
            <person name="Lutzoni F."/>
            <person name="Magnuson J."/>
            <person name="Mondo S."/>
            <person name="Nolan M."/>
            <person name="Ohm R."/>
            <person name="Pangilinan J."/>
            <person name="Park H.-J."/>
            <person name="Ramirez L."/>
            <person name="Alfaro M."/>
            <person name="Sun H."/>
            <person name="Tritt A."/>
            <person name="Yoshinaga Y."/>
            <person name="Zwiers L.-H."/>
            <person name="Turgeon B."/>
            <person name="Goodwin S."/>
            <person name="Spatafora J."/>
            <person name="Crous P."/>
            <person name="Grigoriev I."/>
        </authorList>
    </citation>
    <scope>NUCLEOTIDE SEQUENCE</scope>
    <source>
        <strain evidence="9">Tuck. ex Michener</strain>
    </source>
</reference>
<feature type="transmembrane region" description="Helical" evidence="6">
    <location>
        <begin position="43"/>
        <end position="67"/>
    </location>
</feature>
<dbReference type="PANTHER" id="PTHR23051">
    <property type="entry name" value="SOLUTE CARRIER FAMILY 35, MEMBER F5"/>
    <property type="match status" value="1"/>
</dbReference>
<name>A0A6A6HL98_VIRVR</name>
<sequence>MTLDTRGEEGQHRENEASIPSPEDVVFDGAKSRTKLSRWRHTLGIILLLATVFLWTASNFLASTIFADDSYSKPYFVTYINTAFFILPFIPALIRIYSKDPSQFSRLVNRVRGARYSRIEGHDVEGAALLRVENDDSPLRQTISNRLALEEDDSTAPVVPGTQLISTSDPFDLAETAKLGLEFCIIWYLANYFVAACLEYTTVASGTILTSTSSIWTLLIGAVMRVERFNIKKLLGVLASLTGIIMISTVDLSGENDDTRGSFPHKSRQQIAIGDSLAFLSAVLYGIYSVFLKKRVGDETRINMPLFFGFVGFLNILLLWPGLIILHYTGVEEFELPPDSRILIIVLVNSASSLVADYCWAYAMLLTSPLVVTVGLSMTIPLTLIGQMILNSQTSSLLYWFGAAIVLLSFIFINQESTEEEKQAVAAVHEATSSAQAGGA</sequence>
<keyword evidence="4 6" id="KW-0472">Membrane</keyword>
<dbReference type="Pfam" id="PF13127">
    <property type="entry name" value="DUF3955"/>
    <property type="match status" value="1"/>
</dbReference>
<dbReference type="InterPro" id="IPR037185">
    <property type="entry name" value="EmrE-like"/>
</dbReference>
<dbReference type="Pfam" id="PF00892">
    <property type="entry name" value="EamA"/>
    <property type="match status" value="1"/>
</dbReference>
<evidence type="ECO:0000256" key="3">
    <source>
        <dbReference type="ARBA" id="ARBA00022989"/>
    </source>
</evidence>
<feature type="transmembrane region" description="Helical" evidence="6">
    <location>
        <begin position="234"/>
        <end position="250"/>
    </location>
</feature>
<dbReference type="AlphaFoldDB" id="A0A6A6HL98"/>
<evidence type="ECO:0000259" key="8">
    <source>
        <dbReference type="Pfam" id="PF13127"/>
    </source>
</evidence>
<evidence type="ECO:0000256" key="2">
    <source>
        <dbReference type="ARBA" id="ARBA00022692"/>
    </source>
</evidence>
<evidence type="ECO:0000256" key="4">
    <source>
        <dbReference type="ARBA" id="ARBA00023136"/>
    </source>
</evidence>
<feature type="transmembrane region" description="Helical" evidence="6">
    <location>
        <begin position="396"/>
        <end position="413"/>
    </location>
</feature>
<evidence type="ECO:0000256" key="5">
    <source>
        <dbReference type="SAM" id="MobiDB-lite"/>
    </source>
</evidence>
<protein>
    <submittedName>
        <fullName evidence="9">Uncharacterized protein</fullName>
    </submittedName>
</protein>
<accession>A0A6A6HL98</accession>
<dbReference type="OrthoDB" id="1436450at2759"/>
<feature type="transmembrane region" description="Helical" evidence="6">
    <location>
        <begin position="370"/>
        <end position="390"/>
    </location>
</feature>
<dbReference type="GO" id="GO:0000329">
    <property type="term" value="C:fungal-type vacuole membrane"/>
    <property type="evidence" value="ECO:0007669"/>
    <property type="project" value="TreeGrafter"/>
</dbReference>
<dbReference type="InterPro" id="IPR000620">
    <property type="entry name" value="EamA_dom"/>
</dbReference>
<feature type="region of interest" description="Disordered" evidence="5">
    <location>
        <begin position="1"/>
        <end position="25"/>
    </location>
</feature>
<keyword evidence="3 6" id="KW-1133">Transmembrane helix</keyword>
<proteinExistence type="predicted"/>
<feature type="compositionally biased region" description="Basic and acidic residues" evidence="5">
    <location>
        <begin position="1"/>
        <end position="16"/>
    </location>
</feature>
<organism evidence="9 10">
    <name type="scientific">Viridothelium virens</name>
    <name type="common">Speckled blister lichen</name>
    <name type="synonym">Trypethelium virens</name>
    <dbReference type="NCBI Taxonomy" id="1048519"/>
    <lineage>
        <taxon>Eukaryota</taxon>
        <taxon>Fungi</taxon>
        <taxon>Dikarya</taxon>
        <taxon>Ascomycota</taxon>
        <taxon>Pezizomycotina</taxon>
        <taxon>Dothideomycetes</taxon>
        <taxon>Dothideomycetes incertae sedis</taxon>
        <taxon>Trypetheliales</taxon>
        <taxon>Trypetheliaceae</taxon>
        <taxon>Viridothelium</taxon>
    </lineage>
</organism>
<dbReference type="Proteomes" id="UP000800092">
    <property type="component" value="Unassembled WGS sequence"/>
</dbReference>
<comment type="subcellular location">
    <subcellularLocation>
        <location evidence="1">Membrane</location>
        <topology evidence="1">Multi-pass membrane protein</topology>
    </subcellularLocation>
</comment>
<dbReference type="SUPFAM" id="SSF103481">
    <property type="entry name" value="Multidrug resistance efflux transporter EmrE"/>
    <property type="match status" value="2"/>
</dbReference>
<feature type="domain" description="DUF3955" evidence="8">
    <location>
        <begin position="42"/>
        <end position="96"/>
    </location>
</feature>
<feature type="transmembrane region" description="Helical" evidence="6">
    <location>
        <begin position="342"/>
        <end position="363"/>
    </location>
</feature>
<feature type="domain" description="EamA" evidence="7">
    <location>
        <begin position="189"/>
        <end position="249"/>
    </location>
</feature>
<feature type="transmembrane region" description="Helical" evidence="6">
    <location>
        <begin position="304"/>
        <end position="330"/>
    </location>
</feature>
<keyword evidence="2 6" id="KW-0812">Transmembrane</keyword>
<evidence type="ECO:0000256" key="6">
    <source>
        <dbReference type="SAM" id="Phobius"/>
    </source>
</evidence>
<feature type="transmembrane region" description="Helical" evidence="6">
    <location>
        <begin position="270"/>
        <end position="292"/>
    </location>
</feature>
<feature type="transmembrane region" description="Helical" evidence="6">
    <location>
        <begin position="79"/>
        <end position="97"/>
    </location>
</feature>
<evidence type="ECO:0000313" key="10">
    <source>
        <dbReference type="Proteomes" id="UP000800092"/>
    </source>
</evidence>